<organism evidence="1 2">
    <name type="scientific">Riemerella columbipharyngis</name>
    <dbReference type="NCBI Taxonomy" id="1071918"/>
    <lineage>
        <taxon>Bacteria</taxon>
        <taxon>Pseudomonadati</taxon>
        <taxon>Bacteroidota</taxon>
        <taxon>Flavobacteriia</taxon>
        <taxon>Flavobacteriales</taxon>
        <taxon>Weeksellaceae</taxon>
        <taxon>Riemerella</taxon>
    </lineage>
</organism>
<dbReference type="STRING" id="1071918.SAMN05421544_11047"/>
<keyword evidence="2" id="KW-1185">Reference proteome</keyword>
<dbReference type="EMBL" id="FNAS01000010">
    <property type="protein sequence ID" value="SDE47815.1"/>
    <property type="molecule type" value="Genomic_DNA"/>
</dbReference>
<evidence type="ECO:0000313" key="1">
    <source>
        <dbReference type="EMBL" id="SDE47815.1"/>
    </source>
</evidence>
<dbReference type="Proteomes" id="UP000198517">
    <property type="component" value="Unassembled WGS sequence"/>
</dbReference>
<sequence>MVRYCDLYATTSQNVNAPLFAVDNKYYHSIFRDAYIEKFRKDLMGDNKYPGSCYIFKRNSLSAIKEDFFALK</sequence>
<name>A0A1G7DAQ8_9FLAO</name>
<accession>A0A1G7DAQ8</accession>
<evidence type="ECO:0000313" key="2">
    <source>
        <dbReference type="Proteomes" id="UP000198517"/>
    </source>
</evidence>
<dbReference type="AlphaFoldDB" id="A0A1G7DAQ8"/>
<gene>
    <name evidence="1" type="ORF">SAMN05421544_11047</name>
</gene>
<proteinExistence type="predicted"/>
<reference evidence="1 2" key="1">
    <citation type="submission" date="2016-10" db="EMBL/GenBank/DDBJ databases">
        <authorList>
            <person name="de Groot N.N."/>
        </authorList>
    </citation>
    <scope>NUCLEOTIDE SEQUENCE [LARGE SCALE GENOMIC DNA]</scope>
    <source>
        <strain evidence="1 2">DSM 24015</strain>
    </source>
</reference>
<protein>
    <submittedName>
        <fullName evidence="1">Uncharacterized protein</fullName>
    </submittedName>
</protein>